<keyword evidence="3" id="KW-1185">Reference proteome</keyword>
<dbReference type="CDD" id="cd06989">
    <property type="entry name" value="cupin_DRT102"/>
    <property type="match status" value="1"/>
</dbReference>
<sequence>MQKLSTLVALLLSSFMVHAAGDIALPADKILLKDGRTVIDENSDFHVRTIRVQIPANKELEPHGPKEGYFIVTVISGTLQLGFGSKYDAAKLQTLPPGSIFTHPTSQQHFARTGNEPVVLQITSIRPNTAATKDAKHGQ</sequence>
<evidence type="ECO:0000313" key="3">
    <source>
        <dbReference type="Proteomes" id="UP001574673"/>
    </source>
</evidence>
<dbReference type="EMBL" id="JBEUWX010000001">
    <property type="protein sequence ID" value="MFA9948820.1"/>
    <property type="molecule type" value="Genomic_DNA"/>
</dbReference>
<name>A0ABV4UAM1_9RHOO</name>
<feature type="signal peptide" evidence="1">
    <location>
        <begin position="1"/>
        <end position="19"/>
    </location>
</feature>
<evidence type="ECO:0000313" key="2">
    <source>
        <dbReference type="EMBL" id="MFA9948820.1"/>
    </source>
</evidence>
<accession>A0ABV4UAM1</accession>
<comment type="caution">
    <text evidence="2">The sequence shown here is derived from an EMBL/GenBank/DDBJ whole genome shotgun (WGS) entry which is preliminary data.</text>
</comment>
<dbReference type="InterPro" id="IPR014710">
    <property type="entry name" value="RmlC-like_jellyroll"/>
</dbReference>
<feature type="chain" id="PRO_5046083365" evidence="1">
    <location>
        <begin position="20"/>
        <end position="139"/>
    </location>
</feature>
<keyword evidence="1" id="KW-0732">Signal</keyword>
<organism evidence="2 3">
    <name type="scientific">Dentiradicibacter hellwigii</name>
    <dbReference type="NCBI Taxonomy" id="3149053"/>
    <lineage>
        <taxon>Bacteria</taxon>
        <taxon>Pseudomonadati</taxon>
        <taxon>Pseudomonadota</taxon>
        <taxon>Betaproteobacteria</taxon>
        <taxon>Rhodocyclales</taxon>
        <taxon>Rhodocyclaceae</taxon>
        <taxon>Dentiradicibacter</taxon>
    </lineage>
</organism>
<dbReference type="Proteomes" id="UP001574673">
    <property type="component" value="Unassembled WGS sequence"/>
</dbReference>
<dbReference type="Gene3D" id="2.60.120.10">
    <property type="entry name" value="Jelly Rolls"/>
    <property type="match status" value="1"/>
</dbReference>
<dbReference type="SUPFAM" id="SSF51182">
    <property type="entry name" value="RmlC-like cupins"/>
    <property type="match status" value="1"/>
</dbReference>
<evidence type="ECO:0000256" key="1">
    <source>
        <dbReference type="SAM" id="SignalP"/>
    </source>
</evidence>
<dbReference type="RefSeq" id="WP_418889993.1">
    <property type="nucleotide sequence ID" value="NZ_JBEUWX010000001.1"/>
</dbReference>
<proteinExistence type="predicted"/>
<protein>
    <submittedName>
        <fullName evidence="2">Cupin domain-containing protein</fullName>
    </submittedName>
</protein>
<gene>
    <name evidence="2" type="ORF">ABCS64_00510</name>
</gene>
<reference evidence="3" key="1">
    <citation type="submission" date="2024-06" db="EMBL/GenBank/DDBJ databases">
        <title>Radixoralia hellwigii gen. nov., sp nov., isolated from a root canal in the human oral cavity.</title>
        <authorList>
            <person name="Bartsch S."/>
            <person name="Wittmer A."/>
            <person name="Schulz A.-K."/>
            <person name="Neumann-Schaal M."/>
            <person name="Wolf J."/>
            <person name="Gronow S."/>
            <person name="Tennert C."/>
            <person name="Haecker G."/>
            <person name="Cieplik F."/>
            <person name="Al-Ahmad A."/>
        </authorList>
    </citation>
    <scope>NUCLEOTIDE SEQUENCE [LARGE SCALE GENOMIC DNA]</scope>
    <source>
        <strain evidence="3">Wk13</strain>
    </source>
</reference>
<dbReference type="InterPro" id="IPR011051">
    <property type="entry name" value="RmlC_Cupin_sf"/>
</dbReference>